<proteinExistence type="predicted"/>
<evidence type="ECO:0000313" key="2">
    <source>
        <dbReference type="EMBL" id="KAB6662658.1"/>
    </source>
</evidence>
<evidence type="ECO:0000256" key="1">
    <source>
        <dbReference type="SAM" id="MobiDB-lite"/>
    </source>
</evidence>
<gene>
    <name evidence="4" type="ORF">GAY17_03650</name>
    <name evidence="2" type="ORF">GAZ76_04305</name>
    <name evidence="3" type="ORF">GAZ92_03735</name>
</gene>
<dbReference type="EMBL" id="WCZY01000003">
    <property type="protein sequence ID" value="KAB6696094.1"/>
    <property type="molecule type" value="Genomic_DNA"/>
</dbReference>
<organism evidence="2 7">
    <name type="scientific">Phocaeicola vulgatus</name>
    <name type="common">Bacteroides vulgatus</name>
    <dbReference type="NCBI Taxonomy" id="821"/>
    <lineage>
        <taxon>Bacteria</taxon>
        <taxon>Pseudomonadati</taxon>
        <taxon>Bacteroidota</taxon>
        <taxon>Bacteroidia</taxon>
        <taxon>Bacteroidales</taxon>
        <taxon>Bacteroidaceae</taxon>
        <taxon>Phocaeicola</taxon>
    </lineage>
</organism>
<accession>A0A6I1BRE3</accession>
<dbReference type="Proteomes" id="UP000470777">
    <property type="component" value="Unassembled WGS sequence"/>
</dbReference>
<feature type="compositionally biased region" description="Basic residues" evidence="1">
    <location>
        <begin position="210"/>
        <end position="221"/>
    </location>
</feature>
<feature type="compositionally biased region" description="Basic and acidic residues" evidence="1">
    <location>
        <begin position="200"/>
        <end position="209"/>
    </location>
</feature>
<dbReference type="EMBL" id="WDAG01000003">
    <property type="protein sequence ID" value="KAB6662658.1"/>
    <property type="molecule type" value="Genomic_DNA"/>
</dbReference>
<dbReference type="Proteomes" id="UP000470952">
    <property type="component" value="Unassembled WGS sequence"/>
</dbReference>
<protein>
    <submittedName>
        <fullName evidence="2">Uncharacterized protein</fullName>
    </submittedName>
</protein>
<evidence type="ECO:0000313" key="6">
    <source>
        <dbReference type="Proteomes" id="UP000470777"/>
    </source>
</evidence>
<dbReference type="Proteomes" id="UP000437380">
    <property type="component" value="Unassembled WGS sequence"/>
</dbReference>
<name>A0A6I1BRE3_PHOVU</name>
<dbReference type="AlphaFoldDB" id="A0A6I1BRE3"/>
<reference evidence="5 6" key="1">
    <citation type="journal article" date="2019" name="Nat. Med.">
        <title>A library of human gut bacterial isolates paired with longitudinal multiomics data enables mechanistic microbiome research.</title>
        <authorList>
            <person name="Poyet M."/>
            <person name="Groussin M."/>
            <person name="Gibbons S.M."/>
            <person name="Avila-Pacheco J."/>
            <person name="Jiang X."/>
            <person name="Kearney S.M."/>
            <person name="Perrotta A.R."/>
            <person name="Berdy B."/>
            <person name="Zhao S."/>
            <person name="Lieberman T.D."/>
            <person name="Swanson P.K."/>
            <person name="Smith M."/>
            <person name="Roesemann S."/>
            <person name="Alexander J.E."/>
            <person name="Rich S.A."/>
            <person name="Livny J."/>
            <person name="Vlamakis H."/>
            <person name="Clish C."/>
            <person name="Bullock K."/>
            <person name="Deik A."/>
            <person name="Scott J."/>
            <person name="Pierce K.A."/>
            <person name="Xavier R.J."/>
            <person name="Alm E.J."/>
        </authorList>
    </citation>
    <scope>NUCLEOTIDE SEQUENCE [LARGE SCALE GENOMIC DNA]</scope>
    <source>
        <strain evidence="4 5">BIOML-A82</strain>
        <strain evidence="3 6">BIOML-A85</strain>
        <strain evidence="2 7">BIOML-A93</strain>
    </source>
</reference>
<feature type="region of interest" description="Disordered" evidence="1">
    <location>
        <begin position="186"/>
        <end position="221"/>
    </location>
</feature>
<comment type="caution">
    <text evidence="2">The sequence shown here is derived from an EMBL/GenBank/DDBJ whole genome shotgun (WGS) entry which is preliminary data.</text>
</comment>
<evidence type="ECO:0000313" key="3">
    <source>
        <dbReference type="EMBL" id="KAB6696094.1"/>
    </source>
</evidence>
<evidence type="ECO:0000313" key="7">
    <source>
        <dbReference type="Proteomes" id="UP000470952"/>
    </source>
</evidence>
<sequence length="221" mass="26286">MKTEHAYTDAAQRREEEVREHISWFREFLTFGTELPETIRRQYGLEEDYRRYMELAERDNRMFEEADGTEYRRHMEKIRKGEIPGPGKAYGKVVLAVEKAYERICPSPARDYLEEKYRELLFLRGMVYRKDYDDPLWYKPEILDKYGIDHRASRGTVLEQVEKAYRELDARFCRMTGKKPDADRLFGKSAAQKAVPAQREASESNAREVRMHKRGGRRPGF</sequence>
<evidence type="ECO:0000313" key="5">
    <source>
        <dbReference type="Proteomes" id="UP000437380"/>
    </source>
</evidence>
<dbReference type="EMBL" id="WCZV01000003">
    <property type="protein sequence ID" value="KAB6702973.1"/>
    <property type="molecule type" value="Genomic_DNA"/>
</dbReference>
<evidence type="ECO:0000313" key="4">
    <source>
        <dbReference type="EMBL" id="KAB6702973.1"/>
    </source>
</evidence>